<dbReference type="PROSITE" id="PS50294">
    <property type="entry name" value="WD_REPEATS_REGION"/>
    <property type="match status" value="3"/>
</dbReference>
<protein>
    <submittedName>
        <fullName evidence="9">Histone acetyltransferase type B subunit 2</fullName>
    </submittedName>
</protein>
<organism evidence="9 10">
    <name type="scientific">Imshaugia aleurites</name>
    <dbReference type="NCBI Taxonomy" id="172621"/>
    <lineage>
        <taxon>Eukaryota</taxon>
        <taxon>Fungi</taxon>
        <taxon>Dikarya</taxon>
        <taxon>Ascomycota</taxon>
        <taxon>Pezizomycotina</taxon>
        <taxon>Lecanoromycetes</taxon>
        <taxon>OSLEUM clade</taxon>
        <taxon>Lecanoromycetidae</taxon>
        <taxon>Lecanorales</taxon>
        <taxon>Lecanorineae</taxon>
        <taxon>Parmeliaceae</taxon>
        <taxon>Imshaugia</taxon>
    </lineage>
</organism>
<dbReference type="InterPro" id="IPR001680">
    <property type="entry name" value="WD40_rpt"/>
</dbReference>
<dbReference type="GO" id="GO:0016740">
    <property type="term" value="F:transferase activity"/>
    <property type="evidence" value="ECO:0007669"/>
    <property type="project" value="UniProtKB-KW"/>
</dbReference>
<dbReference type="Pfam" id="PF12265">
    <property type="entry name" value="CAF1C_H4-bd"/>
    <property type="match status" value="1"/>
</dbReference>
<dbReference type="OrthoDB" id="427795at2759"/>
<keyword evidence="5" id="KW-0539">Nucleus</keyword>
<keyword evidence="3" id="KW-0677">Repeat</keyword>
<feature type="repeat" description="WD" evidence="6">
    <location>
        <begin position="304"/>
        <end position="340"/>
    </location>
</feature>
<feature type="compositionally biased region" description="Basic and acidic residues" evidence="7">
    <location>
        <begin position="1"/>
        <end position="11"/>
    </location>
</feature>
<gene>
    <name evidence="9" type="primary">HAT2</name>
    <name evidence="9" type="ORF">IMSHALPRED_005707</name>
</gene>
<sequence length="457" mass="50956">MENGGDHELGSRETVLFPNTPETDLLNAVTMDEEREEEQMEEKIINEEYKTWKKNAPFLYDLMLSTALEWPTLTTQWLPDKQEIPEKDYATHRLLIGTHTSNEAQNYLQIAQVQLPKPVTPDAADYDDDREEIGGYGGGASKKAPVMEVKFNIVQKIDHPGEVNKARYQPQNPNIIATMCVDGRVMIWDRTKHPSQPTGNINPQMELLGHESEGFGLSWSPHQAGHLATGSEDQTVRLWDTTKFTSSNKALHAARTYTHHTAIVNDVQHHPLHASLLGTVSDDLTLQILDTRSPSTTSSATQAVDGHQDAINALSFNPASEYVLATGSADKSIGIWDLRNLKSKLHALTGHNDSVTSLAWHPFEEAILGSSSYDRRVIFWDLSRVGEEQTPDDAEDGPPELLFMHGGHTNRIADFSWNMNDPWVLCSAAEDNLIQVWKVANAIVGKDADDVPIEELE</sequence>
<evidence type="ECO:0000256" key="4">
    <source>
        <dbReference type="ARBA" id="ARBA00022853"/>
    </source>
</evidence>
<accession>A0A8H3FGZ6</accession>
<reference evidence="9" key="1">
    <citation type="submission" date="2021-03" db="EMBL/GenBank/DDBJ databases">
        <authorList>
            <person name="Tagirdzhanova G."/>
        </authorList>
    </citation>
    <scope>NUCLEOTIDE SEQUENCE</scope>
</reference>
<feature type="domain" description="Histone-binding protein RBBP4-like N-terminal" evidence="8">
    <location>
        <begin position="47"/>
        <end position="117"/>
    </location>
</feature>
<dbReference type="InterPro" id="IPR015943">
    <property type="entry name" value="WD40/YVTN_repeat-like_dom_sf"/>
</dbReference>
<proteinExistence type="predicted"/>
<dbReference type="SMART" id="SM00320">
    <property type="entry name" value="WD40"/>
    <property type="match status" value="6"/>
</dbReference>
<evidence type="ECO:0000256" key="6">
    <source>
        <dbReference type="PROSITE-ProRule" id="PRU00221"/>
    </source>
</evidence>
<dbReference type="InterPro" id="IPR019775">
    <property type="entry name" value="WD40_repeat_CS"/>
</dbReference>
<feature type="repeat" description="WD" evidence="6">
    <location>
        <begin position="348"/>
        <end position="390"/>
    </location>
</feature>
<dbReference type="Proteomes" id="UP000664534">
    <property type="component" value="Unassembled WGS sequence"/>
</dbReference>
<evidence type="ECO:0000259" key="8">
    <source>
        <dbReference type="Pfam" id="PF12265"/>
    </source>
</evidence>
<dbReference type="PROSITE" id="PS50082">
    <property type="entry name" value="WD_REPEATS_2"/>
    <property type="match status" value="4"/>
</dbReference>
<dbReference type="GO" id="GO:0006325">
    <property type="term" value="P:chromatin organization"/>
    <property type="evidence" value="ECO:0007669"/>
    <property type="project" value="UniProtKB-KW"/>
</dbReference>
<feature type="repeat" description="WD" evidence="6">
    <location>
        <begin position="405"/>
        <end position="439"/>
    </location>
</feature>
<evidence type="ECO:0000256" key="7">
    <source>
        <dbReference type="SAM" id="MobiDB-lite"/>
    </source>
</evidence>
<dbReference type="PANTHER" id="PTHR22850">
    <property type="entry name" value="WD40 REPEAT FAMILY"/>
    <property type="match status" value="1"/>
</dbReference>
<evidence type="ECO:0000256" key="2">
    <source>
        <dbReference type="ARBA" id="ARBA00022574"/>
    </source>
</evidence>
<dbReference type="PROSITE" id="PS00678">
    <property type="entry name" value="WD_REPEATS_1"/>
    <property type="match status" value="2"/>
</dbReference>
<comment type="subcellular location">
    <subcellularLocation>
        <location evidence="1">Nucleus</location>
    </subcellularLocation>
</comment>
<dbReference type="EMBL" id="CAJPDT010000031">
    <property type="protein sequence ID" value="CAF9922577.1"/>
    <property type="molecule type" value="Genomic_DNA"/>
</dbReference>
<evidence type="ECO:0000256" key="5">
    <source>
        <dbReference type="ARBA" id="ARBA00023242"/>
    </source>
</evidence>
<dbReference type="InterPro" id="IPR036322">
    <property type="entry name" value="WD40_repeat_dom_sf"/>
</dbReference>
<dbReference type="InterPro" id="IPR020472">
    <property type="entry name" value="WD40_PAC1"/>
</dbReference>
<keyword evidence="4" id="KW-0156">Chromatin regulator</keyword>
<dbReference type="InterPro" id="IPR050459">
    <property type="entry name" value="WD_repeat_RBAP46/RBAP48/MSI1"/>
</dbReference>
<dbReference type="AlphaFoldDB" id="A0A8H3FGZ6"/>
<dbReference type="Pfam" id="PF00400">
    <property type="entry name" value="WD40"/>
    <property type="match status" value="4"/>
</dbReference>
<evidence type="ECO:0000256" key="3">
    <source>
        <dbReference type="ARBA" id="ARBA00022737"/>
    </source>
</evidence>
<keyword evidence="10" id="KW-1185">Reference proteome</keyword>
<evidence type="ECO:0000313" key="10">
    <source>
        <dbReference type="Proteomes" id="UP000664534"/>
    </source>
</evidence>
<dbReference type="Gene3D" id="2.130.10.10">
    <property type="entry name" value="YVTN repeat-like/Quinoprotein amine dehydrogenase"/>
    <property type="match status" value="1"/>
</dbReference>
<comment type="caution">
    <text evidence="9">The sequence shown here is derived from an EMBL/GenBank/DDBJ whole genome shotgun (WGS) entry which is preliminary data.</text>
</comment>
<feature type="region of interest" description="Disordered" evidence="7">
    <location>
        <begin position="1"/>
        <end position="20"/>
    </location>
</feature>
<name>A0A8H3FGZ6_9LECA</name>
<dbReference type="PRINTS" id="PR00320">
    <property type="entry name" value="GPROTEINBRPT"/>
</dbReference>
<dbReference type="GO" id="GO:0005634">
    <property type="term" value="C:nucleus"/>
    <property type="evidence" value="ECO:0007669"/>
    <property type="project" value="UniProtKB-SubCell"/>
</dbReference>
<evidence type="ECO:0000313" key="9">
    <source>
        <dbReference type="EMBL" id="CAF9922577.1"/>
    </source>
</evidence>
<dbReference type="InterPro" id="IPR022052">
    <property type="entry name" value="Histone-bd_RBBP4-like_N"/>
</dbReference>
<keyword evidence="2 6" id="KW-0853">WD repeat</keyword>
<evidence type="ECO:0000256" key="1">
    <source>
        <dbReference type="ARBA" id="ARBA00004123"/>
    </source>
</evidence>
<dbReference type="SUPFAM" id="SSF50978">
    <property type="entry name" value="WD40 repeat-like"/>
    <property type="match status" value="1"/>
</dbReference>
<dbReference type="CDD" id="cd00200">
    <property type="entry name" value="WD40"/>
    <property type="match status" value="1"/>
</dbReference>
<feature type="repeat" description="WD" evidence="6">
    <location>
        <begin position="207"/>
        <end position="240"/>
    </location>
</feature>